<keyword evidence="2" id="KW-1185">Reference proteome</keyword>
<sequence>YEGFKTGFLASLPLAFFSDVSSGLGWRLVFLRRGKAFVQLSGLRRAPWQS</sequence>
<proteinExistence type="predicted"/>
<name>A0A2P5CM73_PARAD</name>
<dbReference type="AlphaFoldDB" id="A0A2P5CM73"/>
<protein>
    <submittedName>
        <fullName evidence="1">Uncharacterized protein</fullName>
    </submittedName>
</protein>
<accession>A0A2P5CM73</accession>
<evidence type="ECO:0000313" key="2">
    <source>
        <dbReference type="Proteomes" id="UP000237105"/>
    </source>
</evidence>
<organism evidence="1 2">
    <name type="scientific">Parasponia andersonii</name>
    <name type="common">Sponia andersonii</name>
    <dbReference type="NCBI Taxonomy" id="3476"/>
    <lineage>
        <taxon>Eukaryota</taxon>
        <taxon>Viridiplantae</taxon>
        <taxon>Streptophyta</taxon>
        <taxon>Embryophyta</taxon>
        <taxon>Tracheophyta</taxon>
        <taxon>Spermatophyta</taxon>
        <taxon>Magnoliopsida</taxon>
        <taxon>eudicotyledons</taxon>
        <taxon>Gunneridae</taxon>
        <taxon>Pentapetalae</taxon>
        <taxon>rosids</taxon>
        <taxon>fabids</taxon>
        <taxon>Rosales</taxon>
        <taxon>Cannabaceae</taxon>
        <taxon>Parasponia</taxon>
    </lineage>
</organism>
<dbReference type="EMBL" id="JXTB01000116">
    <property type="protein sequence ID" value="PON62123.1"/>
    <property type="molecule type" value="Genomic_DNA"/>
</dbReference>
<evidence type="ECO:0000313" key="1">
    <source>
        <dbReference type="EMBL" id="PON62123.1"/>
    </source>
</evidence>
<feature type="non-terminal residue" evidence="1">
    <location>
        <position position="1"/>
    </location>
</feature>
<comment type="caution">
    <text evidence="1">The sequence shown here is derived from an EMBL/GenBank/DDBJ whole genome shotgun (WGS) entry which is preliminary data.</text>
</comment>
<gene>
    <name evidence="1" type="ORF">PanWU01x14_141160</name>
</gene>
<dbReference type="Proteomes" id="UP000237105">
    <property type="component" value="Unassembled WGS sequence"/>
</dbReference>
<reference evidence="2" key="1">
    <citation type="submission" date="2016-06" db="EMBL/GenBank/DDBJ databases">
        <title>Parallel loss of symbiosis genes in relatives of nitrogen-fixing non-legume Parasponia.</title>
        <authorList>
            <person name="Van Velzen R."/>
            <person name="Holmer R."/>
            <person name="Bu F."/>
            <person name="Rutten L."/>
            <person name="Van Zeijl A."/>
            <person name="Liu W."/>
            <person name="Santuari L."/>
            <person name="Cao Q."/>
            <person name="Sharma T."/>
            <person name="Shen D."/>
            <person name="Roswanjaya Y."/>
            <person name="Wardhani T."/>
            <person name="Kalhor M.S."/>
            <person name="Jansen J."/>
            <person name="Van den Hoogen J."/>
            <person name="Gungor B."/>
            <person name="Hartog M."/>
            <person name="Hontelez J."/>
            <person name="Verver J."/>
            <person name="Yang W.-C."/>
            <person name="Schijlen E."/>
            <person name="Repin R."/>
            <person name="Schilthuizen M."/>
            <person name="Schranz E."/>
            <person name="Heidstra R."/>
            <person name="Miyata K."/>
            <person name="Fedorova E."/>
            <person name="Kohlen W."/>
            <person name="Bisseling T."/>
            <person name="Smit S."/>
            <person name="Geurts R."/>
        </authorList>
    </citation>
    <scope>NUCLEOTIDE SEQUENCE [LARGE SCALE GENOMIC DNA]</scope>
    <source>
        <strain evidence="2">cv. WU1-14</strain>
    </source>
</reference>